<name>A0A3M5G683_PSESS</name>
<evidence type="ECO:0000313" key="2">
    <source>
        <dbReference type="Proteomes" id="UP000270499"/>
    </source>
</evidence>
<proteinExistence type="predicted"/>
<comment type="caution">
    <text evidence="1">The sequence shown here is derived from an EMBL/GenBank/DDBJ whole genome shotgun (WGS) entry which is preliminary data.</text>
</comment>
<sequence length="86" mass="10015">MENNGSDVEIELAYEQWMLFWKVSDHDVVCRECQRKQRLISADEPFGHRASCRSPSATLTKYPWQALALSLQPCTRRAANEPRYLD</sequence>
<dbReference type="RefSeq" id="WP_147477944.1">
    <property type="nucleotide sequence ID" value="NZ_RBSW01000149.1"/>
</dbReference>
<dbReference type="EMBL" id="RBSW01000149">
    <property type="protein sequence ID" value="RMS82182.1"/>
    <property type="molecule type" value="Genomic_DNA"/>
</dbReference>
<gene>
    <name evidence="1" type="ORF">ALP59_00648</name>
</gene>
<organism evidence="1 2">
    <name type="scientific">Pseudomonas savastanoi</name>
    <name type="common">Pseudomonas syringae pv. savastanoi</name>
    <dbReference type="NCBI Taxonomy" id="29438"/>
    <lineage>
        <taxon>Bacteria</taxon>
        <taxon>Pseudomonadati</taxon>
        <taxon>Pseudomonadota</taxon>
        <taxon>Gammaproteobacteria</taxon>
        <taxon>Pseudomonadales</taxon>
        <taxon>Pseudomonadaceae</taxon>
        <taxon>Pseudomonas</taxon>
    </lineage>
</organism>
<protein>
    <submittedName>
        <fullName evidence="1">Uncharacterized protein</fullName>
    </submittedName>
</protein>
<evidence type="ECO:0000313" key="1">
    <source>
        <dbReference type="EMBL" id="RMS82182.1"/>
    </source>
</evidence>
<reference evidence="1 2" key="1">
    <citation type="submission" date="2018-08" db="EMBL/GenBank/DDBJ databases">
        <title>Recombination of ecologically and evolutionarily significant loci maintains genetic cohesion in the Pseudomonas syringae species complex.</title>
        <authorList>
            <person name="Dillon M."/>
            <person name="Thakur S."/>
            <person name="Almeida R.N.D."/>
            <person name="Weir B.S."/>
            <person name="Guttman D.S."/>
        </authorList>
    </citation>
    <scope>NUCLEOTIDE SEQUENCE [LARGE SCALE GENOMIC DNA]</scope>
    <source>
        <strain evidence="1 2">ICMP 9421</strain>
    </source>
</reference>
<dbReference type="AlphaFoldDB" id="A0A3M5G683"/>
<accession>A0A3M5G683</accession>
<dbReference type="Proteomes" id="UP000270499">
    <property type="component" value="Unassembled WGS sequence"/>
</dbReference>